<dbReference type="GO" id="GO:0016020">
    <property type="term" value="C:membrane"/>
    <property type="evidence" value="ECO:0007669"/>
    <property type="project" value="TreeGrafter"/>
</dbReference>
<feature type="region of interest" description="Disordered" evidence="5">
    <location>
        <begin position="438"/>
        <end position="459"/>
    </location>
</feature>
<keyword evidence="7" id="KW-0675">Receptor</keyword>
<reference evidence="7" key="1">
    <citation type="submission" date="2022-07" db="EMBL/GenBank/DDBJ databases">
        <title>Fungi with potential for degradation of polypropylene.</title>
        <authorList>
            <person name="Gostincar C."/>
        </authorList>
    </citation>
    <scope>NUCLEOTIDE SEQUENCE</scope>
    <source>
        <strain evidence="7">EXF-13287</strain>
    </source>
</reference>
<evidence type="ECO:0000256" key="1">
    <source>
        <dbReference type="ARBA" id="ARBA00004496"/>
    </source>
</evidence>
<gene>
    <name evidence="7" type="ORF">NKR19_g3854</name>
</gene>
<evidence type="ECO:0000313" key="8">
    <source>
        <dbReference type="Proteomes" id="UP001174691"/>
    </source>
</evidence>
<evidence type="ECO:0000256" key="4">
    <source>
        <dbReference type="ARBA" id="ARBA00022927"/>
    </source>
</evidence>
<dbReference type="InterPro" id="IPR001180">
    <property type="entry name" value="CNH_dom"/>
</dbReference>
<sequence length="1305" mass="143711">MEWNEVDERGPCKLMQGSLSAKWPELQWSSTPDVPLQHPKADTTPADANVTGLIRQCAQRHCDFHGRNAYEWIAMNSEAQSGASTSPAEPQRPTRPALETGPFVLRPLLQDVPLSAEGTDENIRINCVDYHDGNLYVGTSASELLHFFQVPPDPDNANGPPTFILASRLQPAFVDSLAILNGSRPGVQQVLLLPQVGKAVVLCNWTVTFYSLPELSPVLNNTQVKNCNWIGGIDLNGGPSNSASGGVTILMSMTRRLQVVRIGNEDARVVRKIDFAGSTLSIRRDSIACVADARSYALLDVDRQLKIPLMSISSLDDSQSGGQIGQVQDIASSNDGGLSRSASSAQARPLLAPQEQHGHSRSTSLGNFITGGARRHEKRASEVDDNLFQRPESPAPSRSPRPAASPAPKPQTDANKPLPNPPADVAASLVGAQAAISSPARTASPAAPTSSVLAPGRTASPANIGPVLLKPLMVSPTPEEFLIVTGTGPLDPGIGMFVNLDGDPTRPTVEFSRYPQDIAVDGGSADASSSRTSVAEEPEEGYVLASLAKEFEDGMHYGLEIQRFDVNVGEDDALKHWLEPAPPATNPLGVRSLLSNDEMHFHDVAERLCRTRFSPFAPGRVDNSAVSLKSVDSRTALSMERVSKEKELFEHGVDSDDEPLPDGWEAVRNREEKEFVARFTKTSSRLAVWSGNAIWWAVRNPLLLQLEACLHACTPEGARVPDSKENWSELLSLLNSFRGREPKTELEFMTLSYIRQNGSVMLLTSFLRSPGPVFTESELNAMEEILLEGGLDPRVVLAMVPPLRNEIVESRKGIWIFAGVRTLVEELIGEDDASRAPRPLRSLDPHIVQFLRRFLTAYRRQKGFGSIVDENDVFRTVDAALLLVLLELDQGSPRGPANKSSPVRLALYELVDHGVDCFDRAVDLLESYHRLFVLSRLYQSRKMSAEVLATWKRIIEGERDDGGELGDGEQQVRSYLSKISSQALVREYGIWLANRNPKLGVQVFADDKGKAPKFEPNQVVALLRDEAPDAVKYYLEHLVFGKGHTAYVNELINYYLDIVITNLQSSPDARETVTASYEAYRALRPPKPTYRQFLTDNAPPDDEVWHSRLRLLQLLGGAHDYDSKAIRERIDTAFRAATDTDTDSAGPELLVPEAIILDGRERHHEDALRLLVRRLGDYDTAVSYCLRGGSSTPPSRDADAQTRLFRVLLGEFMALEDVSDRVEQTGALLERFGGWFDVLEVLELLPDGWSVDIVGEFLVAALRRLVRERHETMIERALSSAVNLRVNYEKLVRMDEKGPVVDLGE</sequence>
<keyword evidence="4" id="KW-0653">Protein transport</keyword>
<feature type="compositionally biased region" description="Pro residues" evidence="5">
    <location>
        <begin position="393"/>
        <end position="409"/>
    </location>
</feature>
<dbReference type="GO" id="GO:0034058">
    <property type="term" value="P:endosomal vesicle fusion"/>
    <property type="evidence" value="ECO:0007669"/>
    <property type="project" value="TreeGrafter"/>
</dbReference>
<dbReference type="Proteomes" id="UP001174691">
    <property type="component" value="Unassembled WGS sequence"/>
</dbReference>
<dbReference type="InterPro" id="IPR032914">
    <property type="entry name" value="Vam6/VPS39/TRAP1"/>
</dbReference>
<dbReference type="GO" id="GO:0005737">
    <property type="term" value="C:cytoplasm"/>
    <property type="evidence" value="ECO:0007669"/>
    <property type="project" value="UniProtKB-SubCell"/>
</dbReference>
<keyword evidence="3" id="KW-0963">Cytoplasm</keyword>
<name>A0AA38S6E0_9PEZI</name>
<evidence type="ECO:0000256" key="2">
    <source>
        <dbReference type="ARBA" id="ARBA00022448"/>
    </source>
</evidence>
<dbReference type="GO" id="GO:0006914">
    <property type="term" value="P:autophagy"/>
    <property type="evidence" value="ECO:0007669"/>
    <property type="project" value="TreeGrafter"/>
</dbReference>
<dbReference type="GO" id="GO:0015031">
    <property type="term" value="P:protein transport"/>
    <property type="evidence" value="ECO:0007669"/>
    <property type="project" value="UniProtKB-KW"/>
</dbReference>
<feature type="region of interest" description="Disordered" evidence="5">
    <location>
        <begin position="315"/>
        <end position="424"/>
    </location>
</feature>
<evidence type="ECO:0000259" key="6">
    <source>
        <dbReference type="PROSITE" id="PS50219"/>
    </source>
</evidence>
<keyword evidence="8" id="KW-1185">Reference proteome</keyword>
<protein>
    <submittedName>
        <fullName evidence="7">Transforming growth factor-beta receptor-associated protein 1</fullName>
    </submittedName>
</protein>
<evidence type="ECO:0000256" key="3">
    <source>
        <dbReference type="ARBA" id="ARBA00022490"/>
    </source>
</evidence>
<feature type="compositionally biased region" description="Polar residues" evidence="5">
    <location>
        <begin position="315"/>
        <end position="346"/>
    </location>
</feature>
<proteinExistence type="predicted"/>
<feature type="compositionally biased region" description="Low complexity" evidence="5">
    <location>
        <begin position="438"/>
        <end position="455"/>
    </location>
</feature>
<evidence type="ECO:0000313" key="7">
    <source>
        <dbReference type="EMBL" id="KAJ9157080.1"/>
    </source>
</evidence>
<keyword evidence="2" id="KW-0813">Transport</keyword>
<dbReference type="EMBL" id="JANBVN010000045">
    <property type="protein sequence ID" value="KAJ9157080.1"/>
    <property type="molecule type" value="Genomic_DNA"/>
</dbReference>
<accession>A0AA38S6E0</accession>
<dbReference type="PROSITE" id="PS50219">
    <property type="entry name" value="CNH"/>
    <property type="match status" value="1"/>
</dbReference>
<feature type="region of interest" description="Disordered" evidence="5">
    <location>
        <begin position="80"/>
        <end position="100"/>
    </location>
</feature>
<feature type="domain" description="CNH" evidence="6">
    <location>
        <begin position="122"/>
        <end position="572"/>
    </location>
</feature>
<comment type="subcellular location">
    <subcellularLocation>
        <location evidence="1">Cytoplasm</location>
    </subcellularLocation>
</comment>
<evidence type="ECO:0000256" key="5">
    <source>
        <dbReference type="SAM" id="MobiDB-lite"/>
    </source>
</evidence>
<dbReference type="PANTHER" id="PTHR12894:SF27">
    <property type="entry name" value="TRANSFORMING GROWTH FACTOR-BETA RECEPTOR-ASSOCIATED PROTEIN 1"/>
    <property type="match status" value="1"/>
</dbReference>
<dbReference type="PANTHER" id="PTHR12894">
    <property type="entry name" value="CNH DOMAIN CONTAINING"/>
    <property type="match status" value="1"/>
</dbReference>
<organism evidence="7 8">
    <name type="scientific">Coniochaeta hoffmannii</name>
    <dbReference type="NCBI Taxonomy" id="91930"/>
    <lineage>
        <taxon>Eukaryota</taxon>
        <taxon>Fungi</taxon>
        <taxon>Dikarya</taxon>
        <taxon>Ascomycota</taxon>
        <taxon>Pezizomycotina</taxon>
        <taxon>Sordariomycetes</taxon>
        <taxon>Sordariomycetidae</taxon>
        <taxon>Coniochaetales</taxon>
        <taxon>Coniochaetaceae</taxon>
        <taxon>Coniochaeta</taxon>
    </lineage>
</organism>
<comment type="caution">
    <text evidence="7">The sequence shown here is derived from an EMBL/GenBank/DDBJ whole genome shotgun (WGS) entry which is preliminary data.</text>
</comment>